<proteinExistence type="predicted"/>
<protein>
    <submittedName>
        <fullName evidence="2">Uncharacterized protein</fullName>
    </submittedName>
</protein>
<feature type="compositionally biased region" description="Low complexity" evidence="1">
    <location>
        <begin position="62"/>
        <end position="81"/>
    </location>
</feature>
<accession>A0A1J7IQL6</accession>
<feature type="region of interest" description="Disordered" evidence="1">
    <location>
        <begin position="1"/>
        <end position="89"/>
    </location>
</feature>
<feature type="compositionally biased region" description="Low complexity" evidence="1">
    <location>
        <begin position="122"/>
        <end position="143"/>
    </location>
</feature>
<feature type="region of interest" description="Disordered" evidence="1">
    <location>
        <begin position="122"/>
        <end position="257"/>
    </location>
</feature>
<keyword evidence="3" id="KW-1185">Reference proteome</keyword>
<gene>
    <name evidence="2" type="ORF">CONLIGDRAFT_344460</name>
</gene>
<dbReference type="EMBL" id="KV875097">
    <property type="protein sequence ID" value="OIW29766.1"/>
    <property type="molecule type" value="Genomic_DNA"/>
</dbReference>
<evidence type="ECO:0000313" key="3">
    <source>
        <dbReference type="Proteomes" id="UP000182658"/>
    </source>
</evidence>
<sequence length="336" mass="36194">MPTHPAYIPRAIIRRNSPATATPSQFSSAQHSRNPSFDSQAPIALSAPPPARRPSRARVTDSSSIQTSSHSASESTGSASSLPQRRDRQIPVPLTINPSLETDIHHTAVRQLEQHGIYAADQQPQQHTPQQQHQPSPQYLQQQQHHHHNQQQPSPNPHPLASFAAGPGPAMTTRPRASSTSSTKSSPANPNLIQPVPLHASRARGRPQPPPLTLSGGGPSTAPAATHRTRHQQQQQQRTPPFQQQQQSSKPLPGLEDIEISGPLAFRDERRTFRDRSAAPEGASGGHGTVGPGAARFAGGAGGGLLHFPDGVVEQTFIRKGWVGEVPLESAREELW</sequence>
<reference evidence="2 3" key="1">
    <citation type="submission" date="2016-10" db="EMBL/GenBank/DDBJ databases">
        <title>Draft genome sequence of Coniochaeta ligniaria NRRL30616, a lignocellulolytic fungus for bioabatement of inhibitors in plant biomass hydrolysates.</title>
        <authorList>
            <consortium name="DOE Joint Genome Institute"/>
            <person name="Jimenez D.J."/>
            <person name="Hector R.E."/>
            <person name="Riley R."/>
            <person name="Sun H."/>
            <person name="Grigoriev I.V."/>
            <person name="Van Elsas J.D."/>
            <person name="Nichols N.N."/>
        </authorList>
    </citation>
    <scope>NUCLEOTIDE SEQUENCE [LARGE SCALE GENOMIC DNA]</scope>
    <source>
        <strain evidence="2 3">NRRL 30616</strain>
    </source>
</reference>
<name>A0A1J7IQL6_9PEZI</name>
<feature type="compositionally biased region" description="Low complexity" evidence="1">
    <location>
        <begin position="172"/>
        <end position="188"/>
    </location>
</feature>
<feature type="compositionally biased region" description="Polar residues" evidence="1">
    <location>
        <begin position="17"/>
        <end position="39"/>
    </location>
</feature>
<dbReference type="InParanoid" id="A0A1J7IQL6"/>
<feature type="compositionally biased region" description="Low complexity" evidence="1">
    <location>
        <begin position="232"/>
        <end position="247"/>
    </location>
</feature>
<feature type="region of interest" description="Disordered" evidence="1">
    <location>
        <begin position="275"/>
        <end position="295"/>
    </location>
</feature>
<dbReference type="Proteomes" id="UP000182658">
    <property type="component" value="Unassembled WGS sequence"/>
</dbReference>
<evidence type="ECO:0000313" key="2">
    <source>
        <dbReference type="EMBL" id="OIW29766.1"/>
    </source>
</evidence>
<dbReference type="OrthoDB" id="5426678at2759"/>
<dbReference type="AlphaFoldDB" id="A0A1J7IQL6"/>
<organism evidence="2 3">
    <name type="scientific">Coniochaeta ligniaria NRRL 30616</name>
    <dbReference type="NCBI Taxonomy" id="1408157"/>
    <lineage>
        <taxon>Eukaryota</taxon>
        <taxon>Fungi</taxon>
        <taxon>Dikarya</taxon>
        <taxon>Ascomycota</taxon>
        <taxon>Pezizomycotina</taxon>
        <taxon>Sordariomycetes</taxon>
        <taxon>Sordariomycetidae</taxon>
        <taxon>Coniochaetales</taxon>
        <taxon>Coniochaetaceae</taxon>
        <taxon>Coniochaeta</taxon>
    </lineage>
</organism>
<evidence type="ECO:0000256" key="1">
    <source>
        <dbReference type="SAM" id="MobiDB-lite"/>
    </source>
</evidence>